<organism evidence="2 3">
    <name type="scientific">Cyanidium caldarium</name>
    <name type="common">Red alga</name>
    <dbReference type="NCBI Taxonomy" id="2771"/>
    <lineage>
        <taxon>Eukaryota</taxon>
        <taxon>Rhodophyta</taxon>
        <taxon>Bangiophyceae</taxon>
        <taxon>Cyanidiales</taxon>
        <taxon>Cyanidiaceae</taxon>
        <taxon>Cyanidium</taxon>
    </lineage>
</organism>
<proteinExistence type="predicted"/>
<dbReference type="PANTHER" id="PTHR42663:SF6">
    <property type="entry name" value="HYDROLASE C777.06C-RELATED"/>
    <property type="match status" value="1"/>
</dbReference>
<name>A0AAV9IX86_CYACA</name>
<evidence type="ECO:0000313" key="2">
    <source>
        <dbReference type="EMBL" id="KAK4536766.1"/>
    </source>
</evidence>
<comment type="caution">
    <text evidence="2">The sequence shown here is derived from an EMBL/GenBank/DDBJ whole genome shotgun (WGS) entry which is preliminary data.</text>
</comment>
<gene>
    <name evidence="2" type="ORF">CDCA_CDCA09G2791</name>
</gene>
<dbReference type="InterPro" id="IPR036866">
    <property type="entry name" value="RibonucZ/Hydroxyglut_hydro"/>
</dbReference>
<dbReference type="AlphaFoldDB" id="A0AAV9IX86"/>
<dbReference type="InterPro" id="IPR001279">
    <property type="entry name" value="Metallo-B-lactamas"/>
</dbReference>
<evidence type="ECO:0000313" key="3">
    <source>
        <dbReference type="Proteomes" id="UP001301350"/>
    </source>
</evidence>
<keyword evidence="3" id="KW-1185">Reference proteome</keyword>
<dbReference type="EMBL" id="JANCYW010000009">
    <property type="protein sequence ID" value="KAK4536766.1"/>
    <property type="molecule type" value="Genomic_DNA"/>
</dbReference>
<dbReference type="CDD" id="cd16279">
    <property type="entry name" value="metallo-hydrolase-like_MBL-fold"/>
    <property type="match status" value="1"/>
</dbReference>
<dbReference type="SUPFAM" id="SSF56281">
    <property type="entry name" value="Metallo-hydrolase/oxidoreductase"/>
    <property type="match status" value="1"/>
</dbReference>
<sequence>MDDASANDRFIFLGTATSEGVPRVSCLTQPPAPRCETCLDADATAQSPNRRRNTSILIQHRYRPGEVQQSGRPYENVVVDVGKSFYTSALDIFPRVGLRYIDAVVLTHEHADATNGLDDLRDWTMNIGMAMGDGPSSIPVWGDARTLERVRTAFPYLVEPKYATGSGLVPKLTFRQLQPWQWLCPTSATGGVLNGSAPSGRATDGSPPGPCGLWLRPIPVEHGNDQPCLAFRFGNVVYMSDVSRVPPAAMKAIRGCEILVIDALKPGNRRHVSHLCEEEALELAIELRPRRVLFTGMTHQWHHQRDNARLCEWSEKHHCLHPDLPAMQVELAFDGLQVPFSL</sequence>
<dbReference type="Gene3D" id="3.60.15.10">
    <property type="entry name" value="Ribonuclease Z/Hydroxyacylglutathione hydrolase-like"/>
    <property type="match status" value="1"/>
</dbReference>
<evidence type="ECO:0000259" key="1">
    <source>
        <dbReference type="Pfam" id="PF12706"/>
    </source>
</evidence>
<dbReference type="Pfam" id="PF12706">
    <property type="entry name" value="Lactamase_B_2"/>
    <property type="match status" value="1"/>
</dbReference>
<dbReference type="Proteomes" id="UP001301350">
    <property type="component" value="Unassembled WGS sequence"/>
</dbReference>
<reference evidence="2 3" key="1">
    <citation type="submission" date="2022-07" db="EMBL/GenBank/DDBJ databases">
        <title>Genome-wide signatures of adaptation to extreme environments.</title>
        <authorList>
            <person name="Cho C.H."/>
            <person name="Yoon H.S."/>
        </authorList>
    </citation>
    <scope>NUCLEOTIDE SEQUENCE [LARGE SCALE GENOMIC DNA]</scope>
    <source>
        <strain evidence="2 3">DBV 063 E5</strain>
    </source>
</reference>
<protein>
    <recommendedName>
        <fullName evidence="1">Metallo-beta-lactamase domain-containing protein</fullName>
    </recommendedName>
</protein>
<feature type="domain" description="Metallo-beta-lactamase" evidence="1">
    <location>
        <begin position="76"/>
        <end position="296"/>
    </location>
</feature>
<dbReference type="PANTHER" id="PTHR42663">
    <property type="entry name" value="HYDROLASE C777.06C-RELATED-RELATED"/>
    <property type="match status" value="1"/>
</dbReference>
<accession>A0AAV9IX86</accession>